<proteinExistence type="predicted"/>
<dbReference type="AlphaFoldDB" id="A0A149TDT3"/>
<evidence type="ECO:0000313" key="1">
    <source>
        <dbReference type="EMBL" id="KXV45659.1"/>
    </source>
</evidence>
<dbReference type="Proteomes" id="UP000075636">
    <property type="component" value="Unassembled WGS sequence"/>
</dbReference>
<dbReference type="STRING" id="318683.A0U94_04470"/>
<accession>A0A149TDT3</accession>
<comment type="caution">
    <text evidence="1">The sequence shown here is derived from an EMBL/GenBank/DDBJ whole genome shotgun (WGS) entry which is preliminary data.</text>
</comment>
<dbReference type="PATRIC" id="fig|318683.6.peg.30"/>
<reference evidence="1 2" key="1">
    <citation type="submission" date="2015-06" db="EMBL/GenBank/DDBJ databases">
        <title>Improved classification and identification of acetic acid bacteria using matrix-assisted laser desorption/ionization time-of-flight mass spectrometry; Gluconobacter nephelii and Gluconobacter uchimurae are later heterotypic synonyms of Gluconobacter japonicus and Gluconobacter oxydans, respectively.</title>
        <authorList>
            <person name="Li L."/>
            <person name="Cleenwerck I."/>
            <person name="De Vuyst L."/>
            <person name="Vandamme P."/>
        </authorList>
    </citation>
    <scope>NUCLEOTIDE SEQUENCE [LARGE SCALE GENOMIC DNA]</scope>
    <source>
        <strain evidence="1 2">LMG 1768</strain>
    </source>
</reference>
<dbReference type="EMBL" id="LHZR01000114">
    <property type="protein sequence ID" value="KXV45659.1"/>
    <property type="molecule type" value="Genomic_DNA"/>
</dbReference>
<sequence length="177" mass="19595">MTGHKNFARHPEYSLLRSTDIFTVGGNIQMNARKILCSLALFATLISQAACSGNWVLEKRLTPADTLQATSKRTVVPGTFVMTVKSVNVFNKMVFLNSEDTYLDRANVAVQITSSVAYNADIRFGGDFRNMVLNRKILVIGSAMKVGADLEQGIIVNTKGDERTYIFVSRASNIFFE</sequence>
<name>A0A149TDT3_9PROT</name>
<gene>
    <name evidence="1" type="ORF">AD945_15700</name>
</gene>
<evidence type="ECO:0000313" key="2">
    <source>
        <dbReference type="Proteomes" id="UP000075636"/>
    </source>
</evidence>
<protein>
    <submittedName>
        <fullName evidence="1">Uncharacterized protein</fullName>
    </submittedName>
</protein>
<organism evidence="1 2">
    <name type="scientific">Gluconobacter albidus</name>
    <dbReference type="NCBI Taxonomy" id="318683"/>
    <lineage>
        <taxon>Bacteria</taxon>
        <taxon>Pseudomonadati</taxon>
        <taxon>Pseudomonadota</taxon>
        <taxon>Alphaproteobacteria</taxon>
        <taxon>Acetobacterales</taxon>
        <taxon>Acetobacteraceae</taxon>
        <taxon>Gluconobacter</taxon>
    </lineage>
</organism>